<evidence type="ECO:0000313" key="11">
    <source>
        <dbReference type="EMBL" id="MDP5276773.1"/>
    </source>
</evidence>
<keyword evidence="12" id="KW-1185">Reference proteome</keyword>
<evidence type="ECO:0000256" key="5">
    <source>
        <dbReference type="ARBA" id="ARBA00022554"/>
    </source>
</evidence>
<keyword evidence="9" id="KW-0472">Membrane</keyword>
<feature type="transmembrane region" description="Helical" evidence="9">
    <location>
        <begin position="440"/>
        <end position="459"/>
    </location>
</feature>
<dbReference type="Gene3D" id="3.40.630.10">
    <property type="entry name" value="Zn peptidases"/>
    <property type="match status" value="1"/>
</dbReference>
<evidence type="ECO:0000256" key="2">
    <source>
        <dbReference type="ARBA" id="ARBA00004128"/>
    </source>
</evidence>
<protein>
    <recommendedName>
        <fullName evidence="4">Vacuolar membrane protease</fullName>
    </recommendedName>
    <alternativeName>
        <fullName evidence="8">FXNA-related family protease 1</fullName>
    </alternativeName>
</protein>
<feature type="domain" description="Peptidase M28" evidence="10">
    <location>
        <begin position="114"/>
        <end position="299"/>
    </location>
</feature>
<dbReference type="RefSeq" id="WP_305994080.1">
    <property type="nucleotide sequence ID" value="NZ_JAVAMP010000018.1"/>
</dbReference>
<dbReference type="EMBL" id="JAVAMP010000018">
    <property type="protein sequence ID" value="MDP5276773.1"/>
    <property type="molecule type" value="Genomic_DNA"/>
</dbReference>
<feature type="transmembrane region" description="Helical" evidence="9">
    <location>
        <begin position="465"/>
        <end position="483"/>
    </location>
</feature>
<feature type="transmembrane region" description="Helical" evidence="9">
    <location>
        <begin position="410"/>
        <end position="428"/>
    </location>
</feature>
<dbReference type="PANTHER" id="PTHR12147:SF58">
    <property type="entry name" value="VACUOLAR MEMBRANE PROTEASE"/>
    <property type="match status" value="1"/>
</dbReference>
<evidence type="ECO:0000256" key="3">
    <source>
        <dbReference type="ARBA" id="ARBA00010918"/>
    </source>
</evidence>
<dbReference type="InterPro" id="IPR045175">
    <property type="entry name" value="M28_fam"/>
</dbReference>
<evidence type="ECO:0000256" key="7">
    <source>
        <dbReference type="ARBA" id="ARBA00023180"/>
    </source>
</evidence>
<sequence>MKIDTEKRIVNNKIPLYPIAIIFIMIFTIWLGLLSVQSPEVVEEENRLESEFSTERAMEHLRVIGQKPHPTGSAENKKVQTYLVNELESLGIKAEIQQAYVSNPKWNASATIENVIGKIEGTDNSKAVMLAAHYDTQPETPGVSDDGAAVAAILETIRAIQNGAPLKNDIIVLFTDGEELGLLGAKGFVEENPLAEEVGLVLNFEARGNKGPSMMFETSDPNQWLVNEFIEASSRPVGNSLLVSLYKEMPNDTDLTIFKEAGMPGLNFAFAEGLYAYHTMDDNLESFDERSLFHHGVHMYELTNHFGNENLSQVKEGSSVFFNFIGSSVITYSESLVIPFTIMILMLFIVTFIHGKLKKEVSFIGMMGGICIALFTIFISFGMTSALWLMITTLLPDKTWFIMSHLNYNYIYFIGFVFISLALFILIYRLTSNKIKLWNLHLGALLIWTILSVASGIYLPGSSYVFHWPLLFSLIGLNIAFITRTSTHSQPVKHFYHSLFSIPGFILLTPILYYLIVLMTIELAGILLVVVVLLLSLIIPALPLVTYKRIWILPTILLLIGISSLIISSLIISTL</sequence>
<evidence type="ECO:0000256" key="8">
    <source>
        <dbReference type="ARBA" id="ARBA00031512"/>
    </source>
</evidence>
<feature type="transmembrane region" description="Helical" evidence="9">
    <location>
        <begin position="336"/>
        <end position="355"/>
    </location>
</feature>
<feature type="transmembrane region" description="Helical" evidence="9">
    <location>
        <begin position="367"/>
        <end position="390"/>
    </location>
</feature>
<evidence type="ECO:0000256" key="9">
    <source>
        <dbReference type="SAM" id="Phobius"/>
    </source>
</evidence>
<feature type="transmembrane region" description="Helical" evidence="9">
    <location>
        <begin position="495"/>
        <end position="517"/>
    </location>
</feature>
<dbReference type="SUPFAM" id="SSF53187">
    <property type="entry name" value="Zn-dependent exopeptidases"/>
    <property type="match status" value="1"/>
</dbReference>
<keyword evidence="7" id="KW-0325">Glycoprotein</keyword>
<reference evidence="11 12" key="1">
    <citation type="submission" date="2023-08" db="EMBL/GenBank/DDBJ databases">
        <authorList>
            <person name="Park J.-S."/>
        </authorList>
    </citation>
    <scope>NUCLEOTIDE SEQUENCE [LARGE SCALE GENOMIC DNA]</scope>
    <source>
        <strain evidence="11 12">2205SS18-9</strain>
    </source>
</reference>
<dbReference type="InterPro" id="IPR007484">
    <property type="entry name" value="Peptidase_M28"/>
</dbReference>
<evidence type="ECO:0000313" key="12">
    <source>
        <dbReference type="Proteomes" id="UP001231941"/>
    </source>
</evidence>
<comment type="subcellular location">
    <subcellularLocation>
        <location evidence="2">Vacuole membrane</location>
        <topology evidence="2">Multi-pass membrane protein</topology>
    </subcellularLocation>
</comment>
<dbReference type="Pfam" id="PF04389">
    <property type="entry name" value="Peptidase_M28"/>
    <property type="match status" value="1"/>
</dbReference>
<evidence type="ECO:0000256" key="4">
    <source>
        <dbReference type="ARBA" id="ARBA00017435"/>
    </source>
</evidence>
<proteinExistence type="inferred from homology"/>
<comment type="similarity">
    <text evidence="3">Belongs to the peptidase M28 family.</text>
</comment>
<dbReference type="PANTHER" id="PTHR12147">
    <property type="entry name" value="METALLOPEPTIDASE M28 FAMILY MEMBER"/>
    <property type="match status" value="1"/>
</dbReference>
<keyword evidence="6 9" id="KW-1133">Transmembrane helix</keyword>
<keyword evidence="5" id="KW-0926">Vacuole</keyword>
<feature type="transmembrane region" description="Helical" evidence="9">
    <location>
        <begin position="551"/>
        <end position="572"/>
    </location>
</feature>
<dbReference type="Proteomes" id="UP001231941">
    <property type="component" value="Unassembled WGS sequence"/>
</dbReference>
<comment type="function">
    <text evidence="1">May be involved in vacuolar sorting and osmoregulation.</text>
</comment>
<name>A0ABT9J587_9BACL</name>
<accession>A0ABT9J587</accession>
<feature type="transmembrane region" description="Helical" evidence="9">
    <location>
        <begin position="16"/>
        <end position="36"/>
    </location>
</feature>
<evidence type="ECO:0000256" key="1">
    <source>
        <dbReference type="ARBA" id="ARBA00003273"/>
    </source>
</evidence>
<organism evidence="11 12">
    <name type="scientific">Chengkuizengella axinellae</name>
    <dbReference type="NCBI Taxonomy" id="3064388"/>
    <lineage>
        <taxon>Bacteria</taxon>
        <taxon>Bacillati</taxon>
        <taxon>Bacillota</taxon>
        <taxon>Bacilli</taxon>
        <taxon>Bacillales</taxon>
        <taxon>Paenibacillaceae</taxon>
        <taxon>Chengkuizengella</taxon>
    </lineage>
</organism>
<feature type="transmembrane region" description="Helical" evidence="9">
    <location>
        <begin position="523"/>
        <end position="544"/>
    </location>
</feature>
<evidence type="ECO:0000259" key="10">
    <source>
        <dbReference type="Pfam" id="PF04389"/>
    </source>
</evidence>
<evidence type="ECO:0000256" key="6">
    <source>
        <dbReference type="ARBA" id="ARBA00022989"/>
    </source>
</evidence>
<comment type="caution">
    <text evidence="11">The sequence shown here is derived from an EMBL/GenBank/DDBJ whole genome shotgun (WGS) entry which is preliminary data.</text>
</comment>
<keyword evidence="9" id="KW-0812">Transmembrane</keyword>
<gene>
    <name evidence="11" type="ORF">Q5Y73_22015</name>
</gene>